<evidence type="ECO:0000313" key="3">
    <source>
        <dbReference type="Proteomes" id="UP000036176"/>
    </source>
</evidence>
<dbReference type="Proteomes" id="UP000036176">
    <property type="component" value="Unassembled WGS sequence"/>
</dbReference>
<proteinExistence type="predicted"/>
<organism evidence="2 3">
    <name type="scientific">Mycolicibacterium chubuense</name>
    <name type="common">Mycobacterium chubuense</name>
    <dbReference type="NCBI Taxonomy" id="1800"/>
    <lineage>
        <taxon>Bacteria</taxon>
        <taxon>Bacillati</taxon>
        <taxon>Actinomycetota</taxon>
        <taxon>Actinomycetes</taxon>
        <taxon>Mycobacteriales</taxon>
        <taxon>Mycobacteriaceae</taxon>
        <taxon>Mycolicibacterium</taxon>
    </lineage>
</organism>
<name>A0A0J6VKW6_MYCCU</name>
<dbReference type="InterPro" id="IPR029021">
    <property type="entry name" value="Prot-tyrosine_phosphatase-like"/>
</dbReference>
<accession>A0A0J6VKW6</accession>
<dbReference type="PATRIC" id="fig|1800.3.peg.5189"/>
<dbReference type="EMBL" id="JYNX01000072">
    <property type="protein sequence ID" value="KMO71650.1"/>
    <property type="molecule type" value="Genomic_DNA"/>
</dbReference>
<keyword evidence="2" id="KW-0378">Hydrolase</keyword>
<protein>
    <submittedName>
        <fullName evidence="2">Tyrosine-protein phosphatase</fullName>
        <ecNumber evidence="2">3.1.3.48</ecNumber>
    </submittedName>
</protein>
<dbReference type="InterPro" id="IPR026893">
    <property type="entry name" value="Tyr/Ser_Pase_IphP-type"/>
</dbReference>
<dbReference type="Gene3D" id="3.90.190.10">
    <property type="entry name" value="Protein tyrosine phosphatase superfamily"/>
    <property type="match status" value="1"/>
</dbReference>
<gene>
    <name evidence="2" type="primary">iphP</name>
    <name evidence="2" type="ORF">MCHUDSM44219_05163</name>
</gene>
<dbReference type="PROSITE" id="PS50056">
    <property type="entry name" value="TYR_PHOSPHATASE_2"/>
    <property type="match status" value="1"/>
</dbReference>
<dbReference type="InterPro" id="IPR000387">
    <property type="entry name" value="Tyr_Pase_dom"/>
</dbReference>
<sequence>MASVGDELSGAWNFRDVSEQTGIAPGRFFRASELSKLDDDGRSALSGFGVTDVADLRTLRELERHGPGLVPAGVDIHHLPFVETSASDDEAPHEHAFQRMMTDKPDGMSVADAAARYMTEEYGRIAAAPLAQRAVHRVVTLLGSGRSVLAHCFAGKDRTGFAIATVLEAAGVDRDAIMADYLRSNAAVPRLRESILETVRQRAAESPEVLELAEARLTESVLGVREEYLETARRTIDDEFGSLRGYLEATGLTDADIERLRTALHG</sequence>
<evidence type="ECO:0000259" key="1">
    <source>
        <dbReference type="PROSITE" id="PS50056"/>
    </source>
</evidence>
<dbReference type="AlphaFoldDB" id="A0A0J6VKW6"/>
<dbReference type="OrthoDB" id="1188001at2"/>
<dbReference type="SUPFAM" id="SSF52799">
    <property type="entry name" value="(Phosphotyrosine protein) phosphatases II"/>
    <property type="match status" value="1"/>
</dbReference>
<comment type="caution">
    <text evidence="2">The sequence shown here is derived from an EMBL/GenBank/DDBJ whole genome shotgun (WGS) entry which is preliminary data.</text>
</comment>
<dbReference type="Pfam" id="PF13350">
    <property type="entry name" value="Y_phosphatase3"/>
    <property type="match status" value="1"/>
</dbReference>
<reference evidence="2 3" key="1">
    <citation type="journal article" date="2015" name="Genome Biol. Evol.">
        <title>Characterization of Three Mycobacterium spp. with Potential Use in Bioremediation by Genome Sequencing and Comparative Genomics.</title>
        <authorList>
            <person name="Das S."/>
            <person name="Pettersson B.M."/>
            <person name="Behra P.R."/>
            <person name="Ramesh M."/>
            <person name="Dasgupta S."/>
            <person name="Bhattacharya A."/>
            <person name="Kirsebom L.A."/>
        </authorList>
    </citation>
    <scope>NUCLEOTIDE SEQUENCE [LARGE SCALE GENOMIC DNA]</scope>
    <source>
        <strain evidence="2 3">DSM 44219</strain>
    </source>
</reference>
<dbReference type="RefSeq" id="WP_048421039.1">
    <property type="nucleotide sequence ID" value="NZ_JYNX01000072.1"/>
</dbReference>
<evidence type="ECO:0000313" key="2">
    <source>
        <dbReference type="EMBL" id="KMO71650.1"/>
    </source>
</evidence>
<dbReference type="EC" id="3.1.3.48" evidence="2"/>
<feature type="domain" description="Tyrosine specific protein phosphatases" evidence="1">
    <location>
        <begin position="132"/>
        <end position="203"/>
    </location>
</feature>
<keyword evidence="3" id="KW-1185">Reference proteome</keyword>
<dbReference type="GO" id="GO:0004725">
    <property type="term" value="F:protein tyrosine phosphatase activity"/>
    <property type="evidence" value="ECO:0007669"/>
    <property type="project" value="UniProtKB-EC"/>
</dbReference>